<dbReference type="Proteomes" id="UP000676565">
    <property type="component" value="Unassembled WGS sequence"/>
</dbReference>
<keyword evidence="3" id="KW-0597">Phosphoprotein</keyword>
<comment type="catalytic activity">
    <reaction evidence="1">
        <text>ATP + protein L-histidine = ADP + protein N-phospho-L-histidine.</text>
        <dbReference type="EC" id="2.7.13.3"/>
    </reaction>
</comment>
<dbReference type="Gene3D" id="1.10.287.130">
    <property type="match status" value="1"/>
</dbReference>
<evidence type="ECO:0000259" key="9">
    <source>
        <dbReference type="PROSITE" id="PS50109"/>
    </source>
</evidence>
<evidence type="ECO:0000256" key="7">
    <source>
        <dbReference type="ARBA" id="ARBA00022840"/>
    </source>
</evidence>
<dbReference type="RefSeq" id="WP_210653091.1">
    <property type="nucleotide sequence ID" value="NZ_JAGKQQ010000001.1"/>
</dbReference>
<name>A0ABS5BMP5_9BACT</name>
<evidence type="ECO:0000313" key="11">
    <source>
        <dbReference type="Proteomes" id="UP000676565"/>
    </source>
</evidence>
<dbReference type="Pfam" id="PF00512">
    <property type="entry name" value="HisKA"/>
    <property type="match status" value="1"/>
</dbReference>
<dbReference type="GO" id="GO:0016301">
    <property type="term" value="F:kinase activity"/>
    <property type="evidence" value="ECO:0007669"/>
    <property type="project" value="UniProtKB-KW"/>
</dbReference>
<dbReference type="CDD" id="cd00082">
    <property type="entry name" value="HisKA"/>
    <property type="match status" value="1"/>
</dbReference>
<dbReference type="InterPro" id="IPR036097">
    <property type="entry name" value="HisK_dim/P_sf"/>
</dbReference>
<dbReference type="Gene3D" id="1.10.3210.10">
    <property type="entry name" value="Hypothetical protein af1432"/>
    <property type="match status" value="1"/>
</dbReference>
<evidence type="ECO:0000256" key="8">
    <source>
        <dbReference type="ARBA" id="ARBA00023012"/>
    </source>
</evidence>
<dbReference type="SUPFAM" id="SSF55874">
    <property type="entry name" value="ATPase domain of HSP90 chaperone/DNA topoisomerase II/histidine kinase"/>
    <property type="match status" value="1"/>
</dbReference>
<dbReference type="SMART" id="SM00387">
    <property type="entry name" value="HATPase_c"/>
    <property type="match status" value="1"/>
</dbReference>
<dbReference type="InterPro" id="IPR036890">
    <property type="entry name" value="HATPase_C_sf"/>
</dbReference>
<dbReference type="CDD" id="cd00075">
    <property type="entry name" value="HATPase"/>
    <property type="match status" value="1"/>
</dbReference>
<protein>
    <recommendedName>
        <fullName evidence="2">histidine kinase</fullName>
        <ecNumber evidence="2">2.7.13.3</ecNumber>
    </recommendedName>
</protein>
<dbReference type="InterPro" id="IPR003594">
    <property type="entry name" value="HATPase_dom"/>
</dbReference>
<dbReference type="PANTHER" id="PTHR43065">
    <property type="entry name" value="SENSOR HISTIDINE KINASE"/>
    <property type="match status" value="1"/>
</dbReference>
<comment type="caution">
    <text evidence="10">The sequence shown here is derived from an EMBL/GenBank/DDBJ whole genome shotgun (WGS) entry which is preliminary data.</text>
</comment>
<dbReference type="Gene3D" id="3.30.565.10">
    <property type="entry name" value="Histidine kinase-like ATPase, C-terminal domain"/>
    <property type="match status" value="1"/>
</dbReference>
<dbReference type="InterPro" id="IPR005467">
    <property type="entry name" value="His_kinase_dom"/>
</dbReference>
<dbReference type="Pfam" id="PF02518">
    <property type="entry name" value="HATPase_c"/>
    <property type="match status" value="1"/>
</dbReference>
<evidence type="ECO:0000256" key="4">
    <source>
        <dbReference type="ARBA" id="ARBA00022679"/>
    </source>
</evidence>
<dbReference type="PANTHER" id="PTHR43065:SF10">
    <property type="entry name" value="PEROXIDE STRESS-ACTIVATED HISTIDINE KINASE MAK3"/>
    <property type="match status" value="1"/>
</dbReference>
<keyword evidence="5" id="KW-0547">Nucleotide-binding</keyword>
<dbReference type="PROSITE" id="PS50109">
    <property type="entry name" value="HIS_KIN"/>
    <property type="match status" value="1"/>
</dbReference>
<keyword evidence="4" id="KW-0808">Transferase</keyword>
<keyword evidence="11" id="KW-1185">Reference proteome</keyword>
<dbReference type="EMBL" id="JAGKQQ010000001">
    <property type="protein sequence ID" value="MBP3954985.1"/>
    <property type="molecule type" value="Genomic_DNA"/>
</dbReference>
<evidence type="ECO:0000256" key="2">
    <source>
        <dbReference type="ARBA" id="ARBA00012438"/>
    </source>
</evidence>
<dbReference type="EC" id="2.7.13.3" evidence="2"/>
<organism evidence="10 11">
    <name type="scientific">Gemmata palustris</name>
    <dbReference type="NCBI Taxonomy" id="2822762"/>
    <lineage>
        <taxon>Bacteria</taxon>
        <taxon>Pseudomonadati</taxon>
        <taxon>Planctomycetota</taxon>
        <taxon>Planctomycetia</taxon>
        <taxon>Gemmatales</taxon>
        <taxon>Gemmataceae</taxon>
        <taxon>Gemmata</taxon>
    </lineage>
</organism>
<keyword evidence="7" id="KW-0067">ATP-binding</keyword>
<evidence type="ECO:0000256" key="6">
    <source>
        <dbReference type="ARBA" id="ARBA00022777"/>
    </source>
</evidence>
<dbReference type="PRINTS" id="PR00344">
    <property type="entry name" value="BCTRLSENSOR"/>
</dbReference>
<feature type="domain" description="Histidine kinase" evidence="9">
    <location>
        <begin position="341"/>
        <end position="549"/>
    </location>
</feature>
<proteinExistence type="predicted"/>
<dbReference type="InterPro" id="IPR003661">
    <property type="entry name" value="HisK_dim/P_dom"/>
</dbReference>
<dbReference type="InterPro" id="IPR004358">
    <property type="entry name" value="Sig_transdc_His_kin-like_C"/>
</dbReference>
<gene>
    <name evidence="10" type="ORF">J8F10_06780</name>
</gene>
<evidence type="ECO:0000313" key="10">
    <source>
        <dbReference type="EMBL" id="MBP3954985.1"/>
    </source>
</evidence>
<keyword evidence="8" id="KW-0902">Two-component regulatory system</keyword>
<reference evidence="10 11" key="1">
    <citation type="submission" date="2021-04" db="EMBL/GenBank/DDBJ databases">
        <authorList>
            <person name="Ivanova A."/>
        </authorList>
    </citation>
    <scope>NUCLEOTIDE SEQUENCE [LARGE SCALE GENOMIC DNA]</scope>
    <source>
        <strain evidence="10 11">G18</strain>
    </source>
</reference>
<evidence type="ECO:0000256" key="5">
    <source>
        <dbReference type="ARBA" id="ARBA00022741"/>
    </source>
</evidence>
<dbReference type="SUPFAM" id="SSF47384">
    <property type="entry name" value="Homodimeric domain of signal transducing histidine kinase"/>
    <property type="match status" value="1"/>
</dbReference>
<sequence>MPGKAVGRTAAGLPWLCPNTDSLIRLADAPAGLARPSAADGFVDIGLLAFLLRFAPPAPQPEVGLFCPSALSVAALPDTAAAYLAATPSGWVNPDSEVAKRCRGFCARASAFARALVAHTRRACADRSAAILALAPLGWLAVSAIDPGAAGEPLHDPGSLPITDIQAELWGLNQNAIARRLANRWRMPDWIAPVLGNLNLPLVAVRAIVADIDLFVLAQFAALETERRERSLGLTAGADRAALLKELKLDDATVGDLWAASASQAEPALAPTIDPNPHKVPLVANLLKMAGESRRRNGAALVVRLEDKLDDLHRAVAQVGGDADTRARDAKLAALAELAAGAGHEINNPLAVISGHAQRLFRTEPDPERGAALQTIIRQTQRIAGIVRDLMYFARPSQPKPHRSTAAELVNAVRDELAPLATEKCVRLEVGTVPASAFVRCDLTQIKHALVAVVRNGIEAAGADGWARISCTDGDEDYVTFVIEDSGPGLSAAALEHAFDPFYCGRSAGRGRGLGLPTAWQLVKQNGGEVRHELTDGSTRFVVVVPRSITLEFLDRQSA</sequence>
<accession>A0ABS5BMP5</accession>
<evidence type="ECO:0000256" key="3">
    <source>
        <dbReference type="ARBA" id="ARBA00022553"/>
    </source>
</evidence>
<keyword evidence="6 10" id="KW-0418">Kinase</keyword>
<dbReference type="SUPFAM" id="SSF109604">
    <property type="entry name" value="HD-domain/PDEase-like"/>
    <property type="match status" value="1"/>
</dbReference>
<evidence type="ECO:0000256" key="1">
    <source>
        <dbReference type="ARBA" id="ARBA00000085"/>
    </source>
</evidence>
<dbReference type="SMART" id="SM00388">
    <property type="entry name" value="HisKA"/>
    <property type="match status" value="1"/>
</dbReference>